<protein>
    <submittedName>
        <fullName evidence="1">Uncharacterized protein</fullName>
    </submittedName>
</protein>
<organism evidence="1 2">
    <name type="scientific">Gigaspora margarita</name>
    <dbReference type="NCBI Taxonomy" id="4874"/>
    <lineage>
        <taxon>Eukaryota</taxon>
        <taxon>Fungi</taxon>
        <taxon>Fungi incertae sedis</taxon>
        <taxon>Mucoromycota</taxon>
        <taxon>Glomeromycotina</taxon>
        <taxon>Glomeromycetes</taxon>
        <taxon>Diversisporales</taxon>
        <taxon>Gigasporaceae</taxon>
        <taxon>Gigaspora</taxon>
    </lineage>
</organism>
<sequence>MTNFISLQSLVIFRCNLSTKWFRCSFPHTSGLWYLVRACCQQKFESLLTDVPYCFIYNEDKDDEELIENEYQFNIAVSNIKPNEENKCEISFSIRIKAELLDQDPPIDSKALQMFIKDLEQKKGNFRVVNANEMTCREFISSFMNSAVTHVRSKESELQLKAEEWINGSRGYGPVDYSVNLGEDILLVEKAKKILRKESRKISFKCITINRKCKIDHKESDNIPILMYGIVTNGIEWYFLRWAGSLEDAIIELSGSYALDFYNNLKDAEKIVGYIISILQSQVHGLKTV</sequence>
<dbReference type="AlphaFoldDB" id="A0A8H4A499"/>
<reference evidence="1 2" key="1">
    <citation type="journal article" date="2019" name="Environ. Microbiol.">
        <title>At the nexus of three kingdoms: the genome of the mycorrhizal fungus Gigaspora margarita provides insights into plant, endobacterial and fungal interactions.</title>
        <authorList>
            <person name="Venice F."/>
            <person name="Ghignone S."/>
            <person name="Salvioli di Fossalunga A."/>
            <person name="Amselem J."/>
            <person name="Novero M."/>
            <person name="Xianan X."/>
            <person name="Sedzielewska Toro K."/>
            <person name="Morin E."/>
            <person name="Lipzen A."/>
            <person name="Grigoriev I.V."/>
            <person name="Henrissat B."/>
            <person name="Martin F.M."/>
            <person name="Bonfante P."/>
        </authorList>
    </citation>
    <scope>NUCLEOTIDE SEQUENCE [LARGE SCALE GENOMIC DNA]</scope>
    <source>
        <strain evidence="1 2">BEG34</strain>
    </source>
</reference>
<gene>
    <name evidence="1" type="ORF">F8M41_007720</name>
</gene>
<evidence type="ECO:0000313" key="2">
    <source>
        <dbReference type="Proteomes" id="UP000439903"/>
    </source>
</evidence>
<keyword evidence="2" id="KW-1185">Reference proteome</keyword>
<dbReference type="Proteomes" id="UP000439903">
    <property type="component" value="Unassembled WGS sequence"/>
</dbReference>
<dbReference type="EMBL" id="WTPW01001790">
    <property type="protein sequence ID" value="KAF0413862.1"/>
    <property type="molecule type" value="Genomic_DNA"/>
</dbReference>
<proteinExistence type="predicted"/>
<evidence type="ECO:0000313" key="1">
    <source>
        <dbReference type="EMBL" id="KAF0413862.1"/>
    </source>
</evidence>
<comment type="caution">
    <text evidence="1">The sequence shown here is derived from an EMBL/GenBank/DDBJ whole genome shotgun (WGS) entry which is preliminary data.</text>
</comment>
<dbReference type="OrthoDB" id="2410986at2759"/>
<name>A0A8H4A499_GIGMA</name>
<accession>A0A8H4A499</accession>